<keyword evidence="3" id="KW-1185">Reference proteome</keyword>
<dbReference type="RefSeq" id="WP_185008978.1">
    <property type="nucleotide sequence ID" value="NZ_BAAAUI010000088.1"/>
</dbReference>
<evidence type="ECO:0000313" key="3">
    <source>
        <dbReference type="Proteomes" id="UP000533598"/>
    </source>
</evidence>
<comment type="caution">
    <text evidence="2">The sequence shown here is derived from an EMBL/GenBank/DDBJ whole genome shotgun (WGS) entry which is preliminary data.</text>
</comment>
<reference evidence="2 3" key="1">
    <citation type="submission" date="2020-08" db="EMBL/GenBank/DDBJ databases">
        <title>Sequencing the genomes of 1000 actinobacteria strains.</title>
        <authorList>
            <person name="Klenk H.-P."/>
        </authorList>
    </citation>
    <scope>NUCLEOTIDE SEQUENCE [LARGE SCALE GENOMIC DNA]</scope>
    <source>
        <strain evidence="2 3">DSM 44230</strain>
    </source>
</reference>
<accession>A0A7W7CIS8</accession>
<name>A0A7W7CIS8_9PSEU</name>
<keyword evidence="1" id="KW-1133">Transmembrane helix</keyword>
<evidence type="ECO:0008006" key="4">
    <source>
        <dbReference type="Google" id="ProtNLM"/>
    </source>
</evidence>
<evidence type="ECO:0000313" key="2">
    <source>
        <dbReference type="EMBL" id="MBB4682000.1"/>
    </source>
</evidence>
<keyword evidence="1" id="KW-0812">Transmembrane</keyword>
<gene>
    <name evidence="2" type="ORF">HNR67_008118</name>
</gene>
<dbReference type="AlphaFoldDB" id="A0A7W7CIS8"/>
<dbReference type="InterPro" id="IPR024341">
    <property type="entry name" value="DUF2631"/>
</dbReference>
<evidence type="ECO:0000256" key="1">
    <source>
        <dbReference type="SAM" id="Phobius"/>
    </source>
</evidence>
<feature type="transmembrane region" description="Helical" evidence="1">
    <location>
        <begin position="63"/>
        <end position="81"/>
    </location>
</feature>
<feature type="transmembrane region" description="Helical" evidence="1">
    <location>
        <begin position="39"/>
        <end position="57"/>
    </location>
</feature>
<protein>
    <recommendedName>
        <fullName evidence="4">DUF2631 domain-containing protein</fullName>
    </recommendedName>
</protein>
<dbReference type="EMBL" id="JACHMH010000001">
    <property type="protein sequence ID" value="MBB4682000.1"/>
    <property type="molecule type" value="Genomic_DNA"/>
</dbReference>
<sequence length="89" mass="9992">MATAPGTELDKRTGAALDTHDEPSVEWGWHGHFPRATKITGWFSVVAILGMLIGNHTGWNEDVYLILTAVFMAGALIRWQIKDRTSWRN</sequence>
<proteinExistence type="predicted"/>
<keyword evidence="1" id="KW-0472">Membrane</keyword>
<dbReference type="Pfam" id="PF10939">
    <property type="entry name" value="DUF2631"/>
    <property type="match status" value="1"/>
</dbReference>
<dbReference type="Proteomes" id="UP000533598">
    <property type="component" value="Unassembled WGS sequence"/>
</dbReference>
<organism evidence="2 3">
    <name type="scientific">Crossiella cryophila</name>
    <dbReference type="NCBI Taxonomy" id="43355"/>
    <lineage>
        <taxon>Bacteria</taxon>
        <taxon>Bacillati</taxon>
        <taxon>Actinomycetota</taxon>
        <taxon>Actinomycetes</taxon>
        <taxon>Pseudonocardiales</taxon>
        <taxon>Pseudonocardiaceae</taxon>
        <taxon>Crossiella</taxon>
    </lineage>
</organism>